<reference evidence="2" key="1">
    <citation type="submission" date="2018-06" db="EMBL/GenBank/DDBJ databases">
        <authorList>
            <person name="Zhirakovskaya E."/>
        </authorList>
    </citation>
    <scope>NUCLEOTIDE SEQUENCE</scope>
</reference>
<proteinExistence type="predicted"/>
<organism evidence="2">
    <name type="scientific">hydrothermal vent metagenome</name>
    <dbReference type="NCBI Taxonomy" id="652676"/>
    <lineage>
        <taxon>unclassified sequences</taxon>
        <taxon>metagenomes</taxon>
        <taxon>ecological metagenomes</taxon>
    </lineage>
</organism>
<name>A0A3B1A6Q8_9ZZZZ</name>
<evidence type="ECO:0000313" key="2">
    <source>
        <dbReference type="EMBL" id="VAX01416.1"/>
    </source>
</evidence>
<keyword evidence="1" id="KW-1133">Transmembrane helix</keyword>
<gene>
    <name evidence="2" type="ORF">MNBD_GAMMA21-2638</name>
</gene>
<feature type="transmembrane region" description="Helical" evidence="1">
    <location>
        <begin position="12"/>
        <end position="33"/>
    </location>
</feature>
<keyword evidence="1" id="KW-0472">Membrane</keyword>
<evidence type="ECO:0000256" key="1">
    <source>
        <dbReference type="SAM" id="Phobius"/>
    </source>
</evidence>
<sequence>MHAEDKQIGIRVGYTVLVIIGIMIGLIIAANIIA</sequence>
<dbReference type="EMBL" id="UOFR01000084">
    <property type="protein sequence ID" value="VAX01416.1"/>
    <property type="molecule type" value="Genomic_DNA"/>
</dbReference>
<accession>A0A3B1A6Q8</accession>
<keyword evidence="1" id="KW-0812">Transmembrane</keyword>
<protein>
    <submittedName>
        <fullName evidence="2">Uncharacterized protein</fullName>
    </submittedName>
</protein>
<dbReference type="AlphaFoldDB" id="A0A3B1A6Q8"/>